<protein>
    <submittedName>
        <fullName evidence="2">Uncharacterized protein</fullName>
    </submittedName>
</protein>
<proteinExistence type="predicted"/>
<organism evidence="2 3">
    <name type="scientific">Aspergillus pseudoustus</name>
    <dbReference type="NCBI Taxonomy" id="1810923"/>
    <lineage>
        <taxon>Eukaryota</taxon>
        <taxon>Fungi</taxon>
        <taxon>Dikarya</taxon>
        <taxon>Ascomycota</taxon>
        <taxon>Pezizomycotina</taxon>
        <taxon>Eurotiomycetes</taxon>
        <taxon>Eurotiomycetidae</taxon>
        <taxon>Eurotiales</taxon>
        <taxon>Aspergillaceae</taxon>
        <taxon>Aspergillus</taxon>
        <taxon>Aspergillus subgen. Nidulantes</taxon>
    </lineage>
</organism>
<feature type="transmembrane region" description="Helical" evidence="1">
    <location>
        <begin position="47"/>
        <end position="69"/>
    </location>
</feature>
<reference evidence="2 3" key="1">
    <citation type="submission" date="2024-07" db="EMBL/GenBank/DDBJ databases">
        <title>Section-level genome sequencing and comparative genomics of Aspergillus sections Usti and Cavernicolus.</title>
        <authorList>
            <consortium name="Lawrence Berkeley National Laboratory"/>
            <person name="Nybo J.L."/>
            <person name="Vesth T.C."/>
            <person name="Theobald S."/>
            <person name="Frisvad J.C."/>
            <person name="Larsen T.O."/>
            <person name="Kjaerboelling I."/>
            <person name="Rothschild-Mancinelli K."/>
            <person name="Lyhne E.K."/>
            <person name="Kogle M.E."/>
            <person name="Barry K."/>
            <person name="Clum A."/>
            <person name="Na H."/>
            <person name="Ledsgaard L."/>
            <person name="Lin J."/>
            <person name="Lipzen A."/>
            <person name="Kuo A."/>
            <person name="Riley R."/>
            <person name="Mondo S."/>
            <person name="Labutti K."/>
            <person name="Haridas S."/>
            <person name="Pangalinan J."/>
            <person name="Salamov A.A."/>
            <person name="Simmons B.A."/>
            <person name="Magnuson J.K."/>
            <person name="Chen J."/>
            <person name="Drula E."/>
            <person name="Henrissat B."/>
            <person name="Wiebenga A."/>
            <person name="Lubbers R.J."/>
            <person name="Gomes A.C."/>
            <person name="Makela M.R."/>
            <person name="Stajich J."/>
            <person name="Grigoriev I.V."/>
            <person name="Mortensen U.H."/>
            <person name="De Vries R.P."/>
            <person name="Baker S.E."/>
            <person name="Andersen M.R."/>
        </authorList>
    </citation>
    <scope>NUCLEOTIDE SEQUENCE [LARGE SCALE GENOMIC DNA]</scope>
    <source>
        <strain evidence="2 3">CBS 123904</strain>
    </source>
</reference>
<evidence type="ECO:0000256" key="1">
    <source>
        <dbReference type="SAM" id="Phobius"/>
    </source>
</evidence>
<keyword evidence="1" id="KW-1133">Transmembrane helix</keyword>
<dbReference type="Proteomes" id="UP001610446">
    <property type="component" value="Unassembled WGS sequence"/>
</dbReference>
<accession>A0ABR4KY74</accession>
<comment type="caution">
    <text evidence="2">The sequence shown here is derived from an EMBL/GenBank/DDBJ whole genome shotgun (WGS) entry which is preliminary data.</text>
</comment>
<keyword evidence="1" id="KW-0472">Membrane</keyword>
<keyword evidence="3" id="KW-1185">Reference proteome</keyword>
<evidence type="ECO:0000313" key="2">
    <source>
        <dbReference type="EMBL" id="KAL2857229.1"/>
    </source>
</evidence>
<evidence type="ECO:0000313" key="3">
    <source>
        <dbReference type="Proteomes" id="UP001610446"/>
    </source>
</evidence>
<name>A0ABR4KY74_9EURO</name>
<keyword evidence="1" id="KW-0812">Transmembrane</keyword>
<gene>
    <name evidence="2" type="ORF">BJY01DRAFT_202451</name>
</gene>
<dbReference type="EMBL" id="JBFXLU010000004">
    <property type="protein sequence ID" value="KAL2857229.1"/>
    <property type="molecule type" value="Genomic_DNA"/>
</dbReference>
<sequence>MDGQDMRRPLRSRILAILRMIGEHMNVADLHKHVIILVRVYAIDLPLVLEALALTDILLAFVLGIARLVRRSLTRAHSARAFPWPEPSHADVCSRPVDRPGSRKYAVLTKVVGSGGRPLLQYHRAAHLVCPYGTDGCGFKNLSSL</sequence>